<dbReference type="GO" id="GO:0003677">
    <property type="term" value="F:DNA binding"/>
    <property type="evidence" value="ECO:0007669"/>
    <property type="project" value="InterPro"/>
</dbReference>
<dbReference type="AlphaFoldDB" id="A0A0P1IC61"/>
<evidence type="ECO:0000313" key="2">
    <source>
        <dbReference type="Proteomes" id="UP000051260"/>
    </source>
</evidence>
<dbReference type="InterPro" id="IPR007459">
    <property type="entry name" value="DNA_pol3_chi"/>
</dbReference>
<sequence>MGAVYFYHLTRQPLEHTLPVLLDKARQAGWKIAVRGTDPARMDWLDEKLWLGPEDGFLPHGREGGPHDAAQPVLLTTSPEAANDPACVMAVDGASVDPVEVAALERVCILFDGNDDQAVQQARGQWKALTGAGCSAQYWSEESGRWEKKAEA</sequence>
<dbReference type="SUPFAM" id="SSF102400">
    <property type="entry name" value="DNA polymerase III chi subunit"/>
    <property type="match status" value="1"/>
</dbReference>
<proteinExistence type="predicted"/>
<evidence type="ECO:0000313" key="1">
    <source>
        <dbReference type="EMBL" id="CUJ88407.1"/>
    </source>
</evidence>
<dbReference type="Gene3D" id="3.40.50.10110">
    <property type="entry name" value="DNA polymerase III subunit chi"/>
    <property type="match status" value="1"/>
</dbReference>
<reference evidence="2" key="1">
    <citation type="submission" date="2015-09" db="EMBL/GenBank/DDBJ databases">
        <authorList>
            <person name="Rodrigo-Torres L."/>
            <person name="Arahal D.R."/>
        </authorList>
    </citation>
    <scope>NUCLEOTIDE SEQUENCE [LARGE SCALE GENOMIC DNA]</scope>
    <source>
        <strain evidence="2">CECT 5091</strain>
    </source>
</reference>
<dbReference type="NCBIfam" id="NF004347">
    <property type="entry name" value="PRK05728.1-4"/>
    <property type="match status" value="1"/>
</dbReference>
<dbReference type="Pfam" id="PF04364">
    <property type="entry name" value="DNA_pol3_chi"/>
    <property type="match status" value="1"/>
</dbReference>
<dbReference type="STRING" id="1715692.RUE5091_00697"/>
<dbReference type="EMBL" id="CYUD01000002">
    <property type="protein sequence ID" value="CUJ88407.1"/>
    <property type="molecule type" value="Genomic_DNA"/>
</dbReference>
<dbReference type="RefSeq" id="WP_058280485.1">
    <property type="nucleotide sequence ID" value="NZ_CYUD01000002.1"/>
</dbReference>
<dbReference type="GO" id="GO:0032298">
    <property type="term" value="P:positive regulation of DNA-templated DNA replication initiation"/>
    <property type="evidence" value="ECO:0007669"/>
    <property type="project" value="TreeGrafter"/>
</dbReference>
<dbReference type="PANTHER" id="PTHR38767">
    <property type="entry name" value="DNA POLYMERASE III SUBUNIT CHI"/>
    <property type="match status" value="1"/>
</dbReference>
<dbReference type="OrthoDB" id="9795973at2"/>
<protein>
    <submittedName>
        <fullName evidence="1">DNA polymerase III subunit chi</fullName>
    </submittedName>
</protein>
<organism evidence="1 2">
    <name type="scientific">Ruegeria denitrificans</name>
    <dbReference type="NCBI Taxonomy" id="1715692"/>
    <lineage>
        <taxon>Bacteria</taxon>
        <taxon>Pseudomonadati</taxon>
        <taxon>Pseudomonadota</taxon>
        <taxon>Alphaproteobacteria</taxon>
        <taxon>Rhodobacterales</taxon>
        <taxon>Roseobacteraceae</taxon>
        <taxon>Ruegeria</taxon>
    </lineage>
</organism>
<name>A0A0P1IC61_9RHOB</name>
<gene>
    <name evidence="1" type="ORF">RUE5091_00697</name>
</gene>
<accession>A0A0P1IC61</accession>
<dbReference type="Proteomes" id="UP000051260">
    <property type="component" value="Unassembled WGS sequence"/>
</dbReference>
<dbReference type="InterPro" id="IPR036768">
    <property type="entry name" value="PolIII_chi_sf"/>
</dbReference>
<dbReference type="GO" id="GO:0003887">
    <property type="term" value="F:DNA-directed DNA polymerase activity"/>
    <property type="evidence" value="ECO:0007669"/>
    <property type="project" value="InterPro"/>
</dbReference>
<dbReference type="GO" id="GO:0006260">
    <property type="term" value="P:DNA replication"/>
    <property type="evidence" value="ECO:0007669"/>
    <property type="project" value="InterPro"/>
</dbReference>
<keyword evidence="2" id="KW-1185">Reference proteome</keyword>
<dbReference type="PANTHER" id="PTHR38767:SF1">
    <property type="entry name" value="DNA POLYMERASE III SUBUNIT CHI"/>
    <property type="match status" value="1"/>
</dbReference>